<dbReference type="GO" id="GO:0003735">
    <property type="term" value="F:structural constituent of ribosome"/>
    <property type="evidence" value="ECO:0007669"/>
    <property type="project" value="InterPro"/>
</dbReference>
<dbReference type="SUPFAM" id="SSF57716">
    <property type="entry name" value="Glucocorticoid receptor-like (DNA-binding domain)"/>
    <property type="match status" value="1"/>
</dbReference>
<dbReference type="InterPro" id="IPR023036">
    <property type="entry name" value="Ribosomal_uS14_bac/plastid"/>
</dbReference>
<comment type="similarity">
    <text evidence="2 9">Belongs to the universal ribosomal protein uS14 family.</text>
</comment>
<evidence type="ECO:0000256" key="1">
    <source>
        <dbReference type="ARBA" id="ARBA00003686"/>
    </source>
</evidence>
<dbReference type="FunFam" id="1.10.287.1480:FF:000001">
    <property type="entry name" value="30S ribosomal protein S14"/>
    <property type="match status" value="1"/>
</dbReference>
<dbReference type="HAMAP" id="MF_00537">
    <property type="entry name" value="Ribosomal_uS14_1"/>
    <property type="match status" value="1"/>
</dbReference>
<evidence type="ECO:0000313" key="11">
    <source>
        <dbReference type="Proteomes" id="UP000380867"/>
    </source>
</evidence>
<sequence length="101" mass="11532">MAKESKVVADERRRRLVERHAERRSTLRAASRDTGLSLEARMAASRALSRLPRDSSPVRVRNRDQVDGRPRGYLRKVGLSRIRFRAAAHRGELPGITKSSW</sequence>
<gene>
    <name evidence="9 10" type="primary">rpsN</name>
    <name evidence="10" type="ORF">ESP70_015740</name>
</gene>
<keyword evidence="11" id="KW-1185">Reference proteome</keyword>
<organism evidence="10 11">
    <name type="scientific">Aeromicrobium ginsengisoli</name>
    <dbReference type="NCBI Taxonomy" id="363867"/>
    <lineage>
        <taxon>Bacteria</taxon>
        <taxon>Bacillati</taxon>
        <taxon>Actinomycetota</taxon>
        <taxon>Actinomycetes</taxon>
        <taxon>Propionibacteriales</taxon>
        <taxon>Nocardioidaceae</taxon>
        <taxon>Aeromicrobium</taxon>
    </lineage>
</organism>
<keyword evidence="3 9" id="KW-0699">rRNA-binding</keyword>
<evidence type="ECO:0000313" key="10">
    <source>
        <dbReference type="EMBL" id="KAA1395601.1"/>
    </source>
</evidence>
<evidence type="ECO:0000256" key="9">
    <source>
        <dbReference type="HAMAP-Rule" id="MF_00537"/>
    </source>
</evidence>
<evidence type="ECO:0000256" key="5">
    <source>
        <dbReference type="ARBA" id="ARBA00022980"/>
    </source>
</evidence>
<evidence type="ECO:0000256" key="3">
    <source>
        <dbReference type="ARBA" id="ARBA00022730"/>
    </source>
</evidence>
<dbReference type="PANTHER" id="PTHR19836">
    <property type="entry name" value="30S RIBOSOMAL PROTEIN S14"/>
    <property type="match status" value="1"/>
</dbReference>
<dbReference type="Gene3D" id="1.10.287.1480">
    <property type="match status" value="1"/>
</dbReference>
<dbReference type="EMBL" id="SDPQ02000003">
    <property type="protein sequence ID" value="KAA1395601.1"/>
    <property type="molecule type" value="Genomic_DNA"/>
</dbReference>
<dbReference type="Proteomes" id="UP000380867">
    <property type="component" value="Unassembled WGS sequence"/>
</dbReference>
<dbReference type="NCBIfam" id="NF006477">
    <property type="entry name" value="PRK08881.1"/>
    <property type="match status" value="1"/>
</dbReference>
<dbReference type="AlphaFoldDB" id="A0A5M4FB92"/>
<keyword evidence="4 9" id="KW-0694">RNA-binding</keyword>
<dbReference type="Pfam" id="PF00253">
    <property type="entry name" value="Ribosomal_S14"/>
    <property type="match status" value="1"/>
</dbReference>
<dbReference type="RefSeq" id="WP_149690262.1">
    <property type="nucleotide sequence ID" value="NZ_SDPQ02000003.1"/>
</dbReference>
<reference evidence="10" key="1">
    <citation type="submission" date="2019-09" db="EMBL/GenBank/DDBJ databases">
        <authorList>
            <person name="Li J."/>
        </authorList>
    </citation>
    <scope>NUCLEOTIDE SEQUENCE [LARGE SCALE GENOMIC DNA]</scope>
    <source>
        <strain evidence="10">JCM 14732</strain>
    </source>
</reference>
<comment type="subunit">
    <text evidence="8 9">Part of the 30S ribosomal subunit. Contacts proteins S3 and S10.</text>
</comment>
<evidence type="ECO:0000256" key="4">
    <source>
        <dbReference type="ARBA" id="ARBA00022884"/>
    </source>
</evidence>
<dbReference type="GO" id="GO:0005737">
    <property type="term" value="C:cytoplasm"/>
    <property type="evidence" value="ECO:0007669"/>
    <property type="project" value="UniProtKB-ARBA"/>
</dbReference>
<accession>A0A5M4FB92</accession>
<dbReference type="GO" id="GO:0015935">
    <property type="term" value="C:small ribosomal subunit"/>
    <property type="evidence" value="ECO:0007669"/>
    <property type="project" value="TreeGrafter"/>
</dbReference>
<dbReference type="OrthoDB" id="9810484at2"/>
<proteinExistence type="inferred from homology"/>
<evidence type="ECO:0000256" key="8">
    <source>
        <dbReference type="ARBA" id="ARBA00047110"/>
    </source>
</evidence>
<comment type="caution">
    <text evidence="10">The sequence shown here is derived from an EMBL/GenBank/DDBJ whole genome shotgun (WGS) entry which is preliminary data.</text>
</comment>
<keyword evidence="5 9" id="KW-0689">Ribosomal protein</keyword>
<protein>
    <recommendedName>
        <fullName evidence="7 9">Small ribosomal subunit protein uS14</fullName>
    </recommendedName>
</protein>
<dbReference type="PANTHER" id="PTHR19836:SF23">
    <property type="entry name" value="SMALL RIBOSOMAL SUBUNIT PROTEIN US14A"/>
    <property type="match status" value="1"/>
</dbReference>
<keyword evidence="6 9" id="KW-0687">Ribonucleoprotein</keyword>
<evidence type="ECO:0000256" key="2">
    <source>
        <dbReference type="ARBA" id="ARBA00009083"/>
    </source>
</evidence>
<name>A0A5M4FB92_9ACTN</name>
<evidence type="ECO:0000256" key="7">
    <source>
        <dbReference type="ARBA" id="ARBA00035167"/>
    </source>
</evidence>
<evidence type="ECO:0000256" key="6">
    <source>
        <dbReference type="ARBA" id="ARBA00023274"/>
    </source>
</evidence>
<dbReference type="InterPro" id="IPR001209">
    <property type="entry name" value="Ribosomal_uS14"/>
</dbReference>
<dbReference type="GO" id="GO:0019843">
    <property type="term" value="F:rRNA binding"/>
    <property type="evidence" value="ECO:0007669"/>
    <property type="project" value="UniProtKB-UniRule"/>
</dbReference>
<dbReference type="GO" id="GO:0006412">
    <property type="term" value="P:translation"/>
    <property type="evidence" value="ECO:0007669"/>
    <property type="project" value="UniProtKB-UniRule"/>
</dbReference>
<comment type="function">
    <text evidence="1 9">Binds 16S rRNA, required for the assembly of 30S particles and may also be responsible for determining the conformation of the 16S rRNA at the A site.</text>
</comment>